<feature type="transmembrane region" description="Helical" evidence="1">
    <location>
        <begin position="139"/>
        <end position="157"/>
    </location>
</feature>
<feature type="transmembrane region" description="Helical" evidence="1">
    <location>
        <begin position="114"/>
        <end position="130"/>
    </location>
</feature>
<gene>
    <name evidence="3" type="ORF">FD29_GL000150</name>
</gene>
<keyword evidence="1" id="KW-1133">Transmembrane helix</keyword>
<dbReference type="GO" id="GO:1902201">
    <property type="term" value="P:negative regulation of bacterial-type flagellum-dependent cell motility"/>
    <property type="evidence" value="ECO:0007669"/>
    <property type="project" value="TreeGrafter"/>
</dbReference>
<dbReference type="Proteomes" id="UP000050872">
    <property type="component" value="Unassembled WGS sequence"/>
</dbReference>
<dbReference type="AlphaFoldDB" id="A0A0R1QLB5"/>
<evidence type="ECO:0000313" key="4">
    <source>
        <dbReference type="Proteomes" id="UP000050872"/>
    </source>
</evidence>
<dbReference type="GO" id="GO:0005886">
    <property type="term" value="C:plasma membrane"/>
    <property type="evidence" value="ECO:0007669"/>
    <property type="project" value="TreeGrafter"/>
</dbReference>
<dbReference type="InterPro" id="IPR043128">
    <property type="entry name" value="Rev_trsase/Diguanyl_cyclase"/>
</dbReference>
<comment type="caution">
    <text evidence="3">The sequence shown here is derived from an EMBL/GenBank/DDBJ whole genome shotgun (WGS) entry which is preliminary data.</text>
</comment>
<dbReference type="InterPro" id="IPR029787">
    <property type="entry name" value="Nucleotide_cyclase"/>
</dbReference>
<dbReference type="SUPFAM" id="SSF55073">
    <property type="entry name" value="Nucleotide cyclase"/>
    <property type="match status" value="1"/>
</dbReference>
<dbReference type="GO" id="GO:0043709">
    <property type="term" value="P:cell adhesion involved in single-species biofilm formation"/>
    <property type="evidence" value="ECO:0007669"/>
    <property type="project" value="TreeGrafter"/>
</dbReference>
<keyword evidence="4" id="KW-1185">Reference proteome</keyword>
<organism evidence="3 4">
    <name type="scientific">Companilactobacillus mindensis DSM 14500</name>
    <dbReference type="NCBI Taxonomy" id="1423770"/>
    <lineage>
        <taxon>Bacteria</taxon>
        <taxon>Bacillati</taxon>
        <taxon>Bacillota</taxon>
        <taxon>Bacilli</taxon>
        <taxon>Lactobacillales</taxon>
        <taxon>Lactobacillaceae</taxon>
        <taxon>Companilactobacillus</taxon>
    </lineage>
</organism>
<dbReference type="CDD" id="cd01949">
    <property type="entry name" value="GGDEF"/>
    <property type="match status" value="1"/>
</dbReference>
<sequence>MSPFITSIFFILGIFTLYEVLYEALKDFLKTKNFTIDDDCLNAWFGLIYMLIFIFGIQTTVAGTSISWQFMNFQLMGVVFCAYFLNIKVPYYYFIPVLLVFMYLNGSLGYWESWLHGIVLITFYVVLNYFRRRQKLHPFVYYNVTGMLFGALLWLFMKIKFNLPWTTYFEEWIYFVIFQVLLYSYVTMILRDSELKVRLTEFANHDALTKTQNFAAYTSEIKHSFSESKENQLTLSMMMFDIDHFKQVNDTYGHLAGDEVLRHTASVVQTVIDENDPSVKLYRTGGEEFNILFPGYDLPSTEKIVNQIFMAVNHLPVDVGTKKISISISVGVSMMSKKDVDPNDFYVRVDHNLYHSKKNGRSQITSE</sequence>
<dbReference type="SMART" id="SM00267">
    <property type="entry name" value="GGDEF"/>
    <property type="match status" value="1"/>
</dbReference>
<feature type="transmembrane region" description="Helical" evidence="1">
    <location>
        <begin position="6"/>
        <end position="22"/>
    </location>
</feature>
<feature type="transmembrane region" description="Helical" evidence="1">
    <location>
        <begin position="172"/>
        <end position="190"/>
    </location>
</feature>
<dbReference type="PANTHER" id="PTHR45138:SF9">
    <property type="entry name" value="DIGUANYLATE CYCLASE DGCM-RELATED"/>
    <property type="match status" value="1"/>
</dbReference>
<feature type="transmembrane region" description="Helical" evidence="1">
    <location>
        <begin position="43"/>
        <end position="60"/>
    </location>
</feature>
<dbReference type="PROSITE" id="PS50887">
    <property type="entry name" value="GGDEF"/>
    <property type="match status" value="1"/>
</dbReference>
<dbReference type="PATRIC" id="fig|1423770.3.peg.149"/>
<evidence type="ECO:0000259" key="2">
    <source>
        <dbReference type="PROSITE" id="PS50887"/>
    </source>
</evidence>
<dbReference type="InterPro" id="IPR050469">
    <property type="entry name" value="Diguanylate_Cyclase"/>
</dbReference>
<evidence type="ECO:0000256" key="1">
    <source>
        <dbReference type="SAM" id="Phobius"/>
    </source>
</evidence>
<dbReference type="GO" id="GO:0052621">
    <property type="term" value="F:diguanylate cyclase activity"/>
    <property type="evidence" value="ECO:0007669"/>
    <property type="project" value="TreeGrafter"/>
</dbReference>
<dbReference type="STRING" id="1423770.FD29_GL000150"/>
<feature type="domain" description="GGDEF" evidence="2">
    <location>
        <begin position="233"/>
        <end position="367"/>
    </location>
</feature>
<accession>A0A0R1QLB5</accession>
<dbReference type="PANTHER" id="PTHR45138">
    <property type="entry name" value="REGULATORY COMPONENTS OF SENSORY TRANSDUCTION SYSTEM"/>
    <property type="match status" value="1"/>
</dbReference>
<reference evidence="3 4" key="1">
    <citation type="journal article" date="2015" name="Genome Announc.">
        <title>Expanding the biotechnology potential of lactobacilli through comparative genomics of 213 strains and associated genera.</title>
        <authorList>
            <person name="Sun Z."/>
            <person name="Harris H.M."/>
            <person name="McCann A."/>
            <person name="Guo C."/>
            <person name="Argimon S."/>
            <person name="Zhang W."/>
            <person name="Yang X."/>
            <person name="Jeffery I.B."/>
            <person name="Cooney J.C."/>
            <person name="Kagawa T.F."/>
            <person name="Liu W."/>
            <person name="Song Y."/>
            <person name="Salvetti E."/>
            <person name="Wrobel A."/>
            <person name="Rasinkangas P."/>
            <person name="Parkhill J."/>
            <person name="Rea M.C."/>
            <person name="O'Sullivan O."/>
            <person name="Ritari J."/>
            <person name="Douillard F.P."/>
            <person name="Paul Ross R."/>
            <person name="Yang R."/>
            <person name="Briner A.E."/>
            <person name="Felis G.E."/>
            <person name="de Vos W.M."/>
            <person name="Barrangou R."/>
            <person name="Klaenhammer T.R."/>
            <person name="Caufield P.W."/>
            <person name="Cui Y."/>
            <person name="Zhang H."/>
            <person name="O'Toole P.W."/>
        </authorList>
    </citation>
    <scope>NUCLEOTIDE SEQUENCE [LARGE SCALE GENOMIC DNA]</scope>
    <source>
        <strain evidence="3 4">DSM 14500</strain>
    </source>
</reference>
<dbReference type="NCBIfam" id="TIGR00254">
    <property type="entry name" value="GGDEF"/>
    <property type="match status" value="1"/>
</dbReference>
<evidence type="ECO:0000313" key="3">
    <source>
        <dbReference type="EMBL" id="KRL45565.1"/>
    </source>
</evidence>
<proteinExistence type="predicted"/>
<dbReference type="Gene3D" id="3.30.70.270">
    <property type="match status" value="1"/>
</dbReference>
<feature type="transmembrane region" description="Helical" evidence="1">
    <location>
        <begin position="66"/>
        <end position="84"/>
    </location>
</feature>
<protein>
    <submittedName>
        <fullName evidence="3">Protein containing diguanylate cyclase phosphodiesterase domain 1 (Ggdef)</fullName>
    </submittedName>
</protein>
<keyword evidence="1" id="KW-0472">Membrane</keyword>
<dbReference type="InterPro" id="IPR000160">
    <property type="entry name" value="GGDEF_dom"/>
</dbReference>
<name>A0A0R1QLB5_9LACO</name>
<dbReference type="Pfam" id="PF00990">
    <property type="entry name" value="GGDEF"/>
    <property type="match status" value="1"/>
</dbReference>
<keyword evidence="1" id="KW-0812">Transmembrane</keyword>
<dbReference type="EMBL" id="AZEZ01000011">
    <property type="protein sequence ID" value="KRL45565.1"/>
    <property type="molecule type" value="Genomic_DNA"/>
</dbReference>